<dbReference type="GO" id="GO:0004712">
    <property type="term" value="F:protein serine/threonine/tyrosine kinase activity"/>
    <property type="evidence" value="ECO:0007669"/>
    <property type="project" value="UniProtKB-ARBA"/>
</dbReference>
<gene>
    <name evidence="7" type="ORF">BSL78_26218</name>
</gene>
<evidence type="ECO:0000256" key="5">
    <source>
        <dbReference type="ARBA" id="ARBA00022840"/>
    </source>
</evidence>
<accession>A0A2G8JMI9</accession>
<dbReference type="InterPro" id="IPR050915">
    <property type="entry name" value="MAP_kinase_kinase"/>
</dbReference>
<sequence>PPPRLPTQVFSQEFVDFVDKCLIKNPGTRADLKNLMAHPFTTKSECEKVDVARWVCKTMGLTSPDETKGKGK</sequence>
<keyword evidence="1" id="KW-0723">Serine/threonine-protein kinase</keyword>
<dbReference type="Proteomes" id="UP000230750">
    <property type="component" value="Unassembled WGS sequence"/>
</dbReference>
<evidence type="ECO:0000256" key="6">
    <source>
        <dbReference type="ARBA" id="ARBA00023137"/>
    </source>
</evidence>
<organism evidence="7 8">
    <name type="scientific">Stichopus japonicus</name>
    <name type="common">Sea cucumber</name>
    <dbReference type="NCBI Taxonomy" id="307972"/>
    <lineage>
        <taxon>Eukaryota</taxon>
        <taxon>Metazoa</taxon>
        <taxon>Echinodermata</taxon>
        <taxon>Eleutherozoa</taxon>
        <taxon>Echinozoa</taxon>
        <taxon>Holothuroidea</taxon>
        <taxon>Aspidochirotacea</taxon>
        <taxon>Aspidochirotida</taxon>
        <taxon>Stichopodidae</taxon>
        <taxon>Apostichopus</taxon>
    </lineage>
</organism>
<keyword evidence="3" id="KW-0547">Nucleotide-binding</keyword>
<proteinExistence type="predicted"/>
<name>A0A2G8JMI9_STIJA</name>
<evidence type="ECO:0000256" key="3">
    <source>
        <dbReference type="ARBA" id="ARBA00022741"/>
    </source>
</evidence>
<protein>
    <submittedName>
        <fullName evidence="7">Putative dual specificity mitogen-activated protein kinase kinase 1-like</fullName>
    </submittedName>
</protein>
<keyword evidence="2" id="KW-0808">Transferase</keyword>
<evidence type="ECO:0000256" key="1">
    <source>
        <dbReference type="ARBA" id="ARBA00022527"/>
    </source>
</evidence>
<dbReference type="OrthoDB" id="10252354at2759"/>
<dbReference type="EMBL" id="MRZV01001589">
    <property type="protein sequence ID" value="PIK36950.1"/>
    <property type="molecule type" value="Genomic_DNA"/>
</dbReference>
<evidence type="ECO:0000256" key="2">
    <source>
        <dbReference type="ARBA" id="ARBA00022679"/>
    </source>
</evidence>
<keyword evidence="6" id="KW-0829">Tyrosine-protein kinase</keyword>
<evidence type="ECO:0000313" key="8">
    <source>
        <dbReference type="Proteomes" id="UP000230750"/>
    </source>
</evidence>
<evidence type="ECO:0000256" key="4">
    <source>
        <dbReference type="ARBA" id="ARBA00022777"/>
    </source>
</evidence>
<dbReference type="GO" id="GO:0004713">
    <property type="term" value="F:protein tyrosine kinase activity"/>
    <property type="evidence" value="ECO:0007669"/>
    <property type="project" value="UniProtKB-KW"/>
</dbReference>
<dbReference type="SUPFAM" id="SSF56112">
    <property type="entry name" value="Protein kinase-like (PK-like)"/>
    <property type="match status" value="1"/>
</dbReference>
<dbReference type="Gene3D" id="1.10.510.10">
    <property type="entry name" value="Transferase(Phosphotransferase) domain 1"/>
    <property type="match status" value="1"/>
</dbReference>
<dbReference type="PANTHER" id="PTHR47448:SF1">
    <property type="entry name" value="SERINE_THREONINE-PROTEIN KINASE STE7 HOMOLOG"/>
    <property type="match status" value="1"/>
</dbReference>
<dbReference type="GO" id="GO:0005524">
    <property type="term" value="F:ATP binding"/>
    <property type="evidence" value="ECO:0007669"/>
    <property type="project" value="UniProtKB-KW"/>
</dbReference>
<keyword evidence="5" id="KW-0067">ATP-binding</keyword>
<feature type="non-terminal residue" evidence="7">
    <location>
        <position position="1"/>
    </location>
</feature>
<dbReference type="STRING" id="307972.A0A2G8JMI9"/>
<dbReference type="InterPro" id="IPR011009">
    <property type="entry name" value="Kinase-like_dom_sf"/>
</dbReference>
<evidence type="ECO:0000313" key="7">
    <source>
        <dbReference type="EMBL" id="PIK36950.1"/>
    </source>
</evidence>
<dbReference type="PANTHER" id="PTHR47448">
    <property type="entry name" value="DUAL SPECIFICITY MITOGEN-ACTIVATED PROTEIN KINASE KINASE DSOR1-LIKE PROTEIN"/>
    <property type="match status" value="1"/>
</dbReference>
<reference evidence="7 8" key="1">
    <citation type="journal article" date="2017" name="PLoS Biol.">
        <title>The sea cucumber genome provides insights into morphological evolution and visceral regeneration.</title>
        <authorList>
            <person name="Zhang X."/>
            <person name="Sun L."/>
            <person name="Yuan J."/>
            <person name="Sun Y."/>
            <person name="Gao Y."/>
            <person name="Zhang L."/>
            <person name="Li S."/>
            <person name="Dai H."/>
            <person name="Hamel J.F."/>
            <person name="Liu C."/>
            <person name="Yu Y."/>
            <person name="Liu S."/>
            <person name="Lin W."/>
            <person name="Guo K."/>
            <person name="Jin S."/>
            <person name="Xu P."/>
            <person name="Storey K.B."/>
            <person name="Huan P."/>
            <person name="Zhang T."/>
            <person name="Zhou Y."/>
            <person name="Zhang J."/>
            <person name="Lin C."/>
            <person name="Li X."/>
            <person name="Xing L."/>
            <person name="Huo D."/>
            <person name="Sun M."/>
            <person name="Wang L."/>
            <person name="Mercier A."/>
            <person name="Li F."/>
            <person name="Yang H."/>
            <person name="Xiang J."/>
        </authorList>
    </citation>
    <scope>NUCLEOTIDE SEQUENCE [LARGE SCALE GENOMIC DNA]</scope>
    <source>
        <strain evidence="7">Shaxun</strain>
        <tissue evidence="7">Muscle</tissue>
    </source>
</reference>
<keyword evidence="8" id="KW-1185">Reference proteome</keyword>
<comment type="caution">
    <text evidence="7">The sequence shown here is derived from an EMBL/GenBank/DDBJ whole genome shotgun (WGS) entry which is preliminary data.</text>
</comment>
<dbReference type="AlphaFoldDB" id="A0A2G8JMI9"/>
<dbReference type="GO" id="GO:0004674">
    <property type="term" value="F:protein serine/threonine kinase activity"/>
    <property type="evidence" value="ECO:0007669"/>
    <property type="project" value="UniProtKB-KW"/>
</dbReference>
<keyword evidence="4 7" id="KW-0418">Kinase</keyword>